<feature type="domain" description="Bacterial bifunctional deaminase-reductase C-terminal" evidence="1">
    <location>
        <begin position="3"/>
        <end position="174"/>
    </location>
</feature>
<dbReference type="PATRIC" id="fig|1293439.3.peg.3698"/>
<dbReference type="EMBL" id="LANJ01000047">
    <property type="protein sequence ID" value="KKC35072.1"/>
    <property type="molecule type" value="Genomic_DNA"/>
</dbReference>
<dbReference type="RefSeq" id="WP_046139621.1">
    <property type="nucleotide sequence ID" value="NZ_LANJ01000047.1"/>
</dbReference>
<comment type="caution">
    <text evidence="2">The sequence shown here is derived from an EMBL/GenBank/DDBJ whole genome shotgun (WGS) entry which is preliminary data.</text>
</comment>
<evidence type="ECO:0000313" key="2">
    <source>
        <dbReference type="EMBL" id="KKC35072.1"/>
    </source>
</evidence>
<sequence length="183" mass="19811">MRKLTAGLFYSVDGVAEAPNLFQFDSFDDELGMLLGGVMGEVDTVLMGRVGYEEWAGYWPNAQQDEGFASFINAVPKFVASDTLKGPLAWSNASLIDGDLHDFVRGLKAQPGGTIAAMGGMSLVRQLMLGGLMDELTLIMHPVISGKGRHLFLPDDPTTRLTLIGSQQTSKGNVVLRYGLRED</sequence>
<dbReference type="Proteomes" id="UP000033411">
    <property type="component" value="Unassembled WGS sequence"/>
</dbReference>
<dbReference type="Gene3D" id="3.40.430.10">
    <property type="entry name" value="Dihydrofolate Reductase, subunit A"/>
    <property type="match status" value="1"/>
</dbReference>
<dbReference type="OrthoDB" id="7342392at2"/>
<evidence type="ECO:0000259" key="1">
    <source>
        <dbReference type="Pfam" id="PF01872"/>
    </source>
</evidence>
<organism evidence="2 3">
    <name type="scientific">Devosia epidermidihirudinis</name>
    <dbReference type="NCBI Taxonomy" id="1293439"/>
    <lineage>
        <taxon>Bacteria</taxon>
        <taxon>Pseudomonadati</taxon>
        <taxon>Pseudomonadota</taxon>
        <taxon>Alphaproteobacteria</taxon>
        <taxon>Hyphomicrobiales</taxon>
        <taxon>Devosiaceae</taxon>
        <taxon>Devosia</taxon>
    </lineage>
</organism>
<dbReference type="GO" id="GO:0008703">
    <property type="term" value="F:5-amino-6-(5-phosphoribosylamino)uracil reductase activity"/>
    <property type="evidence" value="ECO:0007669"/>
    <property type="project" value="InterPro"/>
</dbReference>
<dbReference type="PANTHER" id="PTHR38011">
    <property type="entry name" value="DIHYDROFOLATE REDUCTASE FAMILY PROTEIN (AFU_ORTHOLOGUE AFUA_8G06820)"/>
    <property type="match status" value="1"/>
</dbReference>
<dbReference type="InterPro" id="IPR002734">
    <property type="entry name" value="RibDG_C"/>
</dbReference>
<proteinExistence type="predicted"/>
<evidence type="ECO:0000313" key="3">
    <source>
        <dbReference type="Proteomes" id="UP000033411"/>
    </source>
</evidence>
<dbReference type="GO" id="GO:0009231">
    <property type="term" value="P:riboflavin biosynthetic process"/>
    <property type="evidence" value="ECO:0007669"/>
    <property type="project" value="InterPro"/>
</dbReference>
<dbReference type="InterPro" id="IPR050765">
    <property type="entry name" value="Riboflavin_Biosynth_HTPR"/>
</dbReference>
<protein>
    <submittedName>
        <fullName evidence="2">Deaminase/reductase</fullName>
    </submittedName>
</protein>
<name>A0A0F5Q2E4_9HYPH</name>
<reference evidence="2 3" key="1">
    <citation type="submission" date="2015-03" db="EMBL/GenBank/DDBJ databases">
        <authorList>
            <person name="Lepp D."/>
            <person name="Hassan Y.I."/>
            <person name="Li X.-Z."/>
            <person name="Zhou T."/>
        </authorList>
    </citation>
    <scope>NUCLEOTIDE SEQUENCE [LARGE SCALE GENOMIC DNA]</scope>
    <source>
        <strain evidence="2 3">E84</strain>
    </source>
</reference>
<gene>
    <name evidence="2" type="ORF">WH87_18130</name>
</gene>
<keyword evidence="3" id="KW-1185">Reference proteome</keyword>
<accession>A0A0F5Q2E4</accession>
<dbReference type="InterPro" id="IPR024072">
    <property type="entry name" value="DHFR-like_dom_sf"/>
</dbReference>
<dbReference type="AlphaFoldDB" id="A0A0F5Q2E4"/>
<dbReference type="SUPFAM" id="SSF53597">
    <property type="entry name" value="Dihydrofolate reductase-like"/>
    <property type="match status" value="1"/>
</dbReference>
<dbReference type="Pfam" id="PF01872">
    <property type="entry name" value="RibD_C"/>
    <property type="match status" value="1"/>
</dbReference>
<dbReference type="PANTHER" id="PTHR38011:SF11">
    <property type="entry name" value="2,5-DIAMINO-6-RIBOSYLAMINO-4(3H)-PYRIMIDINONE 5'-PHOSPHATE REDUCTASE"/>
    <property type="match status" value="1"/>
</dbReference>
<dbReference type="STRING" id="1293439.WH87_18130"/>